<dbReference type="GO" id="GO:0005886">
    <property type="term" value="C:plasma membrane"/>
    <property type="evidence" value="ECO:0007669"/>
    <property type="project" value="UniProtKB-SubCell"/>
</dbReference>
<dbReference type="PANTHER" id="PTHR18945">
    <property type="entry name" value="NEUROTRANSMITTER GATED ION CHANNEL"/>
    <property type="match status" value="1"/>
</dbReference>
<feature type="non-terminal residue" evidence="15">
    <location>
        <position position="297"/>
    </location>
</feature>
<dbReference type="InterPro" id="IPR038050">
    <property type="entry name" value="Neuro_actylchol_rec"/>
</dbReference>
<keyword evidence="6" id="KW-0732">Signal</keyword>
<dbReference type="GO" id="GO:0022824">
    <property type="term" value="F:transmitter-gated monoatomic ion channel activity"/>
    <property type="evidence" value="ECO:0007669"/>
    <property type="project" value="UniProtKB-ARBA"/>
</dbReference>
<evidence type="ECO:0000256" key="8">
    <source>
        <dbReference type="ARBA" id="ARBA00023065"/>
    </source>
</evidence>
<keyword evidence="16" id="KW-1185">Reference proteome</keyword>
<dbReference type="Pfam" id="PF02931">
    <property type="entry name" value="Neur_chan_LBD"/>
    <property type="match status" value="1"/>
</dbReference>
<feature type="transmembrane region" description="Helical" evidence="12">
    <location>
        <begin position="192"/>
        <end position="213"/>
    </location>
</feature>
<protein>
    <submittedName>
        <fullName evidence="15">Glycine receptor subunit alpha-2</fullName>
    </submittedName>
</protein>
<feature type="transmembrane region" description="Helical" evidence="12">
    <location>
        <begin position="159"/>
        <end position="180"/>
    </location>
</feature>
<feature type="domain" description="Neurotransmitter-gated ion-channel ligand-binding" evidence="13">
    <location>
        <begin position="60"/>
        <end position="114"/>
    </location>
</feature>
<evidence type="ECO:0000256" key="3">
    <source>
        <dbReference type="ARBA" id="ARBA00022448"/>
    </source>
</evidence>
<dbReference type="Pfam" id="PF02932">
    <property type="entry name" value="Neur_chan_memb"/>
    <property type="match status" value="1"/>
</dbReference>
<dbReference type="InterPro" id="IPR006202">
    <property type="entry name" value="Neur_chan_lig-bd"/>
</dbReference>
<evidence type="ECO:0000256" key="4">
    <source>
        <dbReference type="ARBA" id="ARBA00022475"/>
    </source>
</evidence>
<evidence type="ECO:0000256" key="7">
    <source>
        <dbReference type="ARBA" id="ARBA00022989"/>
    </source>
</evidence>
<dbReference type="GO" id="GO:0099095">
    <property type="term" value="F:ligand-gated monoatomic anion channel activity"/>
    <property type="evidence" value="ECO:0007669"/>
    <property type="project" value="UniProtKB-ARBA"/>
</dbReference>
<comment type="subcellular location">
    <subcellularLocation>
        <location evidence="2">Cell membrane</location>
    </subcellularLocation>
    <subcellularLocation>
        <location evidence="1">Membrane</location>
        <topology evidence="1">Multi-pass membrane protein</topology>
    </subcellularLocation>
</comment>
<keyword evidence="9 12" id="KW-0472">Membrane</keyword>
<keyword evidence="15" id="KW-0675">Receptor</keyword>
<keyword evidence="4" id="KW-1003">Cell membrane</keyword>
<evidence type="ECO:0000256" key="10">
    <source>
        <dbReference type="ARBA" id="ARBA00023303"/>
    </source>
</evidence>
<evidence type="ECO:0000313" key="16">
    <source>
        <dbReference type="Proteomes" id="UP000037510"/>
    </source>
</evidence>
<evidence type="ECO:0000256" key="11">
    <source>
        <dbReference type="SAM" id="MobiDB-lite"/>
    </source>
</evidence>
<dbReference type="SUPFAM" id="SSF90112">
    <property type="entry name" value="Neurotransmitter-gated ion-channel transmembrane pore"/>
    <property type="match status" value="1"/>
</dbReference>
<feature type="transmembrane region" description="Helical" evidence="12">
    <location>
        <begin position="134"/>
        <end position="152"/>
    </location>
</feature>
<dbReference type="EMBL" id="JTDY01006588">
    <property type="protein sequence ID" value="KOB65860.1"/>
    <property type="molecule type" value="Genomic_DNA"/>
</dbReference>
<evidence type="ECO:0000256" key="5">
    <source>
        <dbReference type="ARBA" id="ARBA00022692"/>
    </source>
</evidence>
<evidence type="ECO:0000313" key="15">
    <source>
        <dbReference type="EMBL" id="KOB65860.1"/>
    </source>
</evidence>
<evidence type="ECO:0000259" key="13">
    <source>
        <dbReference type="Pfam" id="PF02931"/>
    </source>
</evidence>
<keyword evidence="3" id="KW-0813">Transport</keyword>
<dbReference type="InterPro" id="IPR018000">
    <property type="entry name" value="Neurotransmitter_ion_chnl_CS"/>
</dbReference>
<dbReference type="GO" id="GO:0005254">
    <property type="term" value="F:chloride channel activity"/>
    <property type="evidence" value="ECO:0007669"/>
    <property type="project" value="UniProtKB-ARBA"/>
</dbReference>
<dbReference type="GO" id="GO:0004890">
    <property type="term" value="F:GABA-A receptor activity"/>
    <property type="evidence" value="ECO:0007669"/>
    <property type="project" value="UniProtKB-ARBA"/>
</dbReference>
<evidence type="ECO:0000256" key="1">
    <source>
        <dbReference type="ARBA" id="ARBA00004141"/>
    </source>
</evidence>
<dbReference type="Gene3D" id="2.70.170.10">
    <property type="entry name" value="Neurotransmitter-gated ion-channel ligand-binding domain"/>
    <property type="match status" value="1"/>
</dbReference>
<dbReference type="PROSITE" id="PS00236">
    <property type="entry name" value="NEUROTR_ION_CHANNEL"/>
    <property type="match status" value="1"/>
</dbReference>
<feature type="region of interest" description="Disordered" evidence="11">
    <location>
        <begin position="260"/>
        <end position="284"/>
    </location>
</feature>
<keyword evidence="7 12" id="KW-1133">Transmembrane helix</keyword>
<dbReference type="AlphaFoldDB" id="A0A0L7KRZ9"/>
<dbReference type="Proteomes" id="UP000037510">
    <property type="component" value="Unassembled WGS sequence"/>
</dbReference>
<proteinExistence type="predicted"/>
<dbReference type="STRING" id="104452.A0A0L7KRZ9"/>
<dbReference type="InterPro" id="IPR006201">
    <property type="entry name" value="Neur_channel"/>
</dbReference>
<evidence type="ECO:0000256" key="6">
    <source>
        <dbReference type="ARBA" id="ARBA00022729"/>
    </source>
</evidence>
<evidence type="ECO:0000256" key="12">
    <source>
        <dbReference type="SAM" id="Phobius"/>
    </source>
</evidence>
<organism evidence="15 16">
    <name type="scientific">Operophtera brumata</name>
    <name type="common">Winter moth</name>
    <name type="synonym">Phalaena brumata</name>
    <dbReference type="NCBI Taxonomy" id="104452"/>
    <lineage>
        <taxon>Eukaryota</taxon>
        <taxon>Metazoa</taxon>
        <taxon>Ecdysozoa</taxon>
        <taxon>Arthropoda</taxon>
        <taxon>Hexapoda</taxon>
        <taxon>Insecta</taxon>
        <taxon>Pterygota</taxon>
        <taxon>Neoptera</taxon>
        <taxon>Endopterygota</taxon>
        <taxon>Lepidoptera</taxon>
        <taxon>Glossata</taxon>
        <taxon>Ditrysia</taxon>
        <taxon>Geometroidea</taxon>
        <taxon>Geometridae</taxon>
        <taxon>Larentiinae</taxon>
        <taxon>Operophtera</taxon>
    </lineage>
</organism>
<dbReference type="InterPro" id="IPR006029">
    <property type="entry name" value="Neurotrans-gated_channel_TM"/>
</dbReference>
<dbReference type="SUPFAM" id="SSF63712">
    <property type="entry name" value="Nicotinic receptor ligand binding domain-like"/>
    <property type="match status" value="1"/>
</dbReference>
<keyword evidence="8" id="KW-0406">Ion transport</keyword>
<sequence>MAGVTVNIVSKTRNLKFDKICRACLEVKRDMRPLFEQLTATMLMGISKVEEEHYITDNEINLIAELTHKFSSVTLYRNQTVRYAARMHAIIACQMEFQLYPMDIQSCPIYIESCELVVYFRFERQIGHHLIQTFAPSSLVVMLSWFSFWLDLDAIPGRVTLLVTCMLTLVTMFTGLRADIPPVAYVKALDLWMAGCMMFVFAALGEFVVVKVLDKQYQMNKTKQQEAMPRIIPVRLNGEKGSCGTVAAWEGSAVRCRKLDLTSPTSPPANSPAVHPAPSAPHTPHLVNVERRQSILQ</sequence>
<evidence type="ECO:0000256" key="2">
    <source>
        <dbReference type="ARBA" id="ARBA00004236"/>
    </source>
</evidence>
<name>A0A0L7KRZ9_OPEBR</name>
<dbReference type="Gene3D" id="1.20.58.390">
    <property type="entry name" value="Neurotransmitter-gated ion-channel transmembrane domain"/>
    <property type="match status" value="1"/>
</dbReference>
<accession>A0A0L7KRZ9</accession>
<dbReference type="InterPro" id="IPR036734">
    <property type="entry name" value="Neur_chan_lig-bd_sf"/>
</dbReference>
<evidence type="ECO:0000259" key="14">
    <source>
        <dbReference type="Pfam" id="PF02932"/>
    </source>
</evidence>
<dbReference type="InterPro" id="IPR006028">
    <property type="entry name" value="GABAA/Glycine_rcpt"/>
</dbReference>
<dbReference type="InterPro" id="IPR036719">
    <property type="entry name" value="Neuro-gated_channel_TM_sf"/>
</dbReference>
<feature type="domain" description="Neurotransmitter-gated ion-channel transmembrane" evidence="14">
    <location>
        <begin position="134"/>
        <end position="226"/>
    </location>
</feature>
<gene>
    <name evidence="15" type="ORF">OBRU01_22137</name>
</gene>
<keyword evidence="10" id="KW-0407">Ion channel</keyword>
<reference evidence="15 16" key="1">
    <citation type="journal article" date="2015" name="Genome Biol. Evol.">
        <title>The genome of winter moth (Operophtera brumata) provides a genomic perspective on sexual dimorphism and phenology.</title>
        <authorList>
            <person name="Derks M.F."/>
            <person name="Smit S."/>
            <person name="Salis L."/>
            <person name="Schijlen E."/>
            <person name="Bossers A."/>
            <person name="Mateman C."/>
            <person name="Pijl A.S."/>
            <person name="de Ridder D."/>
            <person name="Groenen M.A."/>
            <person name="Visser M.E."/>
            <person name="Megens H.J."/>
        </authorList>
    </citation>
    <scope>NUCLEOTIDE SEQUENCE [LARGE SCALE GENOMIC DNA]</scope>
    <source>
        <strain evidence="15">WM2013NL</strain>
        <tissue evidence="15">Head and thorax</tissue>
    </source>
</reference>
<dbReference type="PRINTS" id="PR00253">
    <property type="entry name" value="GABAARECEPTR"/>
</dbReference>
<feature type="compositionally biased region" description="Low complexity" evidence="11">
    <location>
        <begin position="271"/>
        <end position="284"/>
    </location>
</feature>
<evidence type="ECO:0000256" key="9">
    <source>
        <dbReference type="ARBA" id="ARBA00023136"/>
    </source>
</evidence>
<dbReference type="FunFam" id="1.20.58.390:FF:000032">
    <property type="entry name" value="gamma-aminobutyric acid receptor subunit epsilon"/>
    <property type="match status" value="1"/>
</dbReference>
<keyword evidence="5 12" id="KW-0812">Transmembrane</keyword>
<dbReference type="CDD" id="cd19049">
    <property type="entry name" value="LGIC_TM_anion"/>
    <property type="match status" value="1"/>
</dbReference>
<comment type="caution">
    <text evidence="15">The sequence shown here is derived from an EMBL/GenBank/DDBJ whole genome shotgun (WGS) entry which is preliminary data.</text>
</comment>